<dbReference type="Proteomes" id="UP000078272">
    <property type="component" value="Unassembled WGS sequence"/>
</dbReference>
<dbReference type="OrthoDB" id="8453114at2"/>
<reference evidence="1 2" key="1">
    <citation type="journal article" date="2016" name="Front. Microbiol.">
        <title>Genomic Resource of Rice Seed Associated Bacteria.</title>
        <authorList>
            <person name="Midha S."/>
            <person name="Bansal K."/>
            <person name="Sharma S."/>
            <person name="Kumar N."/>
            <person name="Patil P.P."/>
            <person name="Chaudhry V."/>
            <person name="Patil P.B."/>
        </authorList>
    </citation>
    <scope>NUCLEOTIDE SEQUENCE [LARGE SCALE GENOMIC DNA]</scope>
    <source>
        <strain evidence="1 2">NS226</strain>
    </source>
</reference>
<dbReference type="RefSeq" id="WP_058634315.1">
    <property type="nucleotide sequence ID" value="NZ_LDPZ01000013.1"/>
</dbReference>
<proteinExistence type="predicted"/>
<dbReference type="EMBL" id="LDPZ01000013">
    <property type="protein sequence ID" value="KTQ96801.1"/>
    <property type="molecule type" value="Genomic_DNA"/>
</dbReference>
<organism evidence="1 2">
    <name type="scientific">Aureimonas ureilytica</name>
    <dbReference type="NCBI Taxonomy" id="401562"/>
    <lineage>
        <taxon>Bacteria</taxon>
        <taxon>Pseudomonadati</taxon>
        <taxon>Pseudomonadota</taxon>
        <taxon>Alphaproteobacteria</taxon>
        <taxon>Hyphomicrobiales</taxon>
        <taxon>Aurantimonadaceae</taxon>
        <taxon>Aureimonas</taxon>
    </lineage>
</organism>
<name>A0A175RAQ2_9HYPH</name>
<evidence type="ECO:0000313" key="1">
    <source>
        <dbReference type="EMBL" id="KTQ96801.1"/>
    </source>
</evidence>
<comment type="caution">
    <text evidence="1">The sequence shown here is derived from an EMBL/GenBank/DDBJ whole genome shotgun (WGS) entry which is preliminary data.</text>
</comment>
<gene>
    <name evidence="1" type="ORF">NS226_06705</name>
</gene>
<dbReference type="AlphaFoldDB" id="A0A175RAQ2"/>
<protein>
    <submittedName>
        <fullName evidence="1">Uncharacterized protein</fullName>
    </submittedName>
</protein>
<sequence>MDKATMTKCFNEWMRRYIEEPERFEREFETVGAFMRDEQSGVEPSYGEASAAYMSQIATELQLS</sequence>
<dbReference type="PATRIC" id="fig|401562.3.peg.631"/>
<accession>A0A175RAQ2</accession>
<evidence type="ECO:0000313" key="2">
    <source>
        <dbReference type="Proteomes" id="UP000078272"/>
    </source>
</evidence>